<organism evidence="2 3">
    <name type="scientific">Kangiella aquimarina</name>
    <dbReference type="NCBI Taxonomy" id="261965"/>
    <lineage>
        <taxon>Bacteria</taxon>
        <taxon>Pseudomonadati</taxon>
        <taxon>Pseudomonadota</taxon>
        <taxon>Gammaproteobacteria</taxon>
        <taxon>Kangiellales</taxon>
        <taxon>Kangiellaceae</taxon>
        <taxon>Kangiella</taxon>
    </lineage>
</organism>
<dbReference type="PANTHER" id="PTHR45398">
    <property type="match status" value="1"/>
</dbReference>
<dbReference type="EMBL" id="CP140158">
    <property type="protein sequence ID" value="WQG85693.1"/>
    <property type="molecule type" value="Genomic_DNA"/>
</dbReference>
<dbReference type="PANTHER" id="PTHR45398:SF1">
    <property type="entry name" value="ENZYME, PUTATIVE (JCVI)-RELATED"/>
    <property type="match status" value="1"/>
</dbReference>
<dbReference type="Proteomes" id="UP001324185">
    <property type="component" value="Chromosome"/>
</dbReference>
<evidence type="ECO:0000313" key="2">
    <source>
        <dbReference type="EMBL" id="WQG85693.1"/>
    </source>
</evidence>
<protein>
    <submittedName>
        <fullName evidence="2">AMP-binding protein</fullName>
    </submittedName>
</protein>
<dbReference type="SUPFAM" id="SSF56801">
    <property type="entry name" value="Acetyl-CoA synthetase-like"/>
    <property type="match status" value="1"/>
</dbReference>
<evidence type="ECO:0000313" key="3">
    <source>
        <dbReference type="Proteomes" id="UP001324185"/>
    </source>
</evidence>
<accession>A0ABZ0X553</accession>
<reference evidence="2 3" key="1">
    <citation type="submission" date="2023-11" db="EMBL/GenBank/DDBJ databases">
        <title>MicrobeMod: A computational toolkit for identifying prokaryotic methylation and restriction-modification with nanopore sequencing.</title>
        <authorList>
            <person name="Crits-Christoph A."/>
            <person name="Kang S.C."/>
            <person name="Lee H."/>
            <person name="Ostrov N."/>
        </authorList>
    </citation>
    <scope>NUCLEOTIDE SEQUENCE [LARGE SCALE GENOMIC DNA]</scope>
    <source>
        <strain evidence="2 3">DSMZ 16071</strain>
    </source>
</reference>
<sequence length="448" mass="50431">MEALDKLNQLIQTNDDHCVAYDKQQQYPATRFREDLARAVHNIQQHPHQRYLLFIDHSYNFAVNLIALFLLQKDVVLTANSKADWLSQISDQFDAVIGDATLEPLLAGAHFLTSELEPADIELAVTIPLQLDNNLTFFTSGSTSQPKAISKSIQQLLTEVSCINSIFGSSVSNCTFLSTVSHHHIYGLIFRLLWPLLYRYPFYAEIVLYQEQLRSLSQPLSQICLISSPAFLSRQDHELDAIELKQCFSSGSLLSEAAAQASYEQLGIFPVEVFGSTETGGIGYRTQSKNQACWTLFPSMSMQQDAEGITTLSSPYLSTPYRLDDDIQLLPGGQFRILGRLDRVVKIEEKRVSLDAIETTLIESSLVNAAKVVVLQHHRTYLGAVIVLSETGCQLLNSRGKHHINQCLRSELAERYEAVAIPRKWRYLEQLPYNSQGKLTLDQLMGLF</sequence>
<dbReference type="Gene3D" id="3.40.50.12780">
    <property type="entry name" value="N-terminal domain of ligase-like"/>
    <property type="match status" value="1"/>
</dbReference>
<proteinExistence type="predicted"/>
<dbReference type="InterPro" id="IPR000873">
    <property type="entry name" value="AMP-dep_synth/lig_dom"/>
</dbReference>
<gene>
    <name evidence="2" type="ORF">SR900_02125</name>
</gene>
<evidence type="ECO:0000259" key="1">
    <source>
        <dbReference type="Pfam" id="PF00501"/>
    </source>
</evidence>
<dbReference type="RefSeq" id="WP_018623687.1">
    <property type="nucleotide sequence ID" value="NZ_CP140158.1"/>
</dbReference>
<dbReference type="InterPro" id="IPR045851">
    <property type="entry name" value="AMP-bd_C_sf"/>
</dbReference>
<dbReference type="Gene3D" id="3.30.300.30">
    <property type="match status" value="1"/>
</dbReference>
<feature type="domain" description="AMP-dependent synthetase/ligase" evidence="1">
    <location>
        <begin position="136"/>
        <end position="289"/>
    </location>
</feature>
<name>A0ABZ0X553_9GAMM</name>
<keyword evidence="3" id="KW-1185">Reference proteome</keyword>
<dbReference type="InterPro" id="IPR042099">
    <property type="entry name" value="ANL_N_sf"/>
</dbReference>
<dbReference type="Pfam" id="PF00501">
    <property type="entry name" value="AMP-binding"/>
    <property type="match status" value="1"/>
</dbReference>